<feature type="transmembrane region" description="Helical" evidence="1">
    <location>
        <begin position="30"/>
        <end position="48"/>
    </location>
</feature>
<protein>
    <recommendedName>
        <fullName evidence="4">Transmembrane protein</fullName>
    </recommendedName>
</protein>
<accession>A0A0W0TVE4</accession>
<keyword evidence="1" id="KW-0812">Transmembrane</keyword>
<organism evidence="2 3">
    <name type="scientific">Legionella erythra</name>
    <dbReference type="NCBI Taxonomy" id="448"/>
    <lineage>
        <taxon>Bacteria</taxon>
        <taxon>Pseudomonadati</taxon>
        <taxon>Pseudomonadota</taxon>
        <taxon>Gammaproteobacteria</taxon>
        <taxon>Legionellales</taxon>
        <taxon>Legionellaceae</taxon>
        <taxon>Legionella</taxon>
    </lineage>
</organism>
<keyword evidence="1" id="KW-1133">Transmembrane helix</keyword>
<dbReference type="Proteomes" id="UP000054773">
    <property type="component" value="Unassembled WGS sequence"/>
</dbReference>
<evidence type="ECO:0008006" key="4">
    <source>
        <dbReference type="Google" id="ProtNLM"/>
    </source>
</evidence>
<proteinExistence type="predicted"/>
<evidence type="ECO:0000313" key="3">
    <source>
        <dbReference type="Proteomes" id="UP000054773"/>
    </source>
</evidence>
<sequence>MRLINNIGFILLAVYLIIVAIIAIVPGVLIPSFIVGVIALAAAIFILIGR</sequence>
<name>A0A0W0TVE4_LEGER</name>
<reference evidence="2 3" key="1">
    <citation type="submission" date="2015-11" db="EMBL/GenBank/DDBJ databases">
        <title>Genomic analysis of 38 Legionella species identifies large and diverse effector repertoires.</title>
        <authorList>
            <person name="Burstein D."/>
            <person name="Amaro F."/>
            <person name="Zusman T."/>
            <person name="Lifshitz Z."/>
            <person name="Cohen O."/>
            <person name="Gilbert J.A."/>
            <person name="Pupko T."/>
            <person name="Shuman H.A."/>
            <person name="Segal G."/>
        </authorList>
    </citation>
    <scope>NUCLEOTIDE SEQUENCE [LARGE SCALE GENOMIC DNA]</scope>
    <source>
        <strain evidence="2 3">SE-32A-C8</strain>
    </source>
</reference>
<dbReference type="EMBL" id="LNYA01000003">
    <property type="protein sequence ID" value="KTC99588.1"/>
    <property type="molecule type" value="Genomic_DNA"/>
</dbReference>
<dbReference type="AlphaFoldDB" id="A0A0W0TVE4"/>
<evidence type="ECO:0000313" key="2">
    <source>
        <dbReference type="EMBL" id="KTC99588.1"/>
    </source>
</evidence>
<keyword evidence="3" id="KW-1185">Reference proteome</keyword>
<feature type="transmembrane region" description="Helical" evidence="1">
    <location>
        <begin position="7"/>
        <end position="24"/>
    </location>
</feature>
<dbReference type="PATRIC" id="fig|448.7.peg.507"/>
<comment type="caution">
    <text evidence="2">The sequence shown here is derived from an EMBL/GenBank/DDBJ whole genome shotgun (WGS) entry which is preliminary data.</text>
</comment>
<gene>
    <name evidence="2" type="ORF">Lery_0489</name>
</gene>
<dbReference type="RefSeq" id="WP_165481468.1">
    <property type="nucleotide sequence ID" value="NZ_CAAAHY010000001.1"/>
</dbReference>
<keyword evidence="1" id="KW-0472">Membrane</keyword>
<evidence type="ECO:0000256" key="1">
    <source>
        <dbReference type="SAM" id="Phobius"/>
    </source>
</evidence>